<keyword evidence="2" id="KW-1185">Reference proteome</keyword>
<evidence type="ECO:0000313" key="1">
    <source>
        <dbReference type="EMBL" id="ROL54890.1"/>
    </source>
</evidence>
<accession>A0A3N0Z8X3</accession>
<gene>
    <name evidence="1" type="ORF">DPX16_22723</name>
</gene>
<organism evidence="1 2">
    <name type="scientific">Anabarilius grahami</name>
    <name type="common">Kanglang fish</name>
    <name type="synonym">Barilius grahami</name>
    <dbReference type="NCBI Taxonomy" id="495550"/>
    <lineage>
        <taxon>Eukaryota</taxon>
        <taxon>Metazoa</taxon>
        <taxon>Chordata</taxon>
        <taxon>Craniata</taxon>
        <taxon>Vertebrata</taxon>
        <taxon>Euteleostomi</taxon>
        <taxon>Actinopterygii</taxon>
        <taxon>Neopterygii</taxon>
        <taxon>Teleostei</taxon>
        <taxon>Ostariophysi</taxon>
        <taxon>Cypriniformes</taxon>
        <taxon>Xenocyprididae</taxon>
        <taxon>Xenocypridinae</taxon>
        <taxon>Xenocypridinae incertae sedis</taxon>
        <taxon>Anabarilius</taxon>
    </lineage>
</organism>
<comment type="caution">
    <text evidence="1">The sequence shown here is derived from an EMBL/GenBank/DDBJ whole genome shotgun (WGS) entry which is preliminary data.</text>
</comment>
<protein>
    <submittedName>
        <fullName evidence="1">Uncharacterized protein</fullName>
    </submittedName>
</protein>
<dbReference type="AlphaFoldDB" id="A0A3N0Z8X3"/>
<proteinExistence type="predicted"/>
<reference evidence="1 2" key="1">
    <citation type="submission" date="2018-10" db="EMBL/GenBank/DDBJ databases">
        <title>Genome assembly for a Yunnan-Guizhou Plateau 3E fish, Anabarilius grahami (Regan), and its evolutionary and genetic applications.</title>
        <authorList>
            <person name="Jiang W."/>
        </authorList>
    </citation>
    <scope>NUCLEOTIDE SEQUENCE [LARGE SCALE GENOMIC DNA]</scope>
    <source>
        <strain evidence="1">AG-KIZ</strain>
        <tissue evidence="1">Muscle</tissue>
    </source>
</reference>
<dbReference type="Proteomes" id="UP000281406">
    <property type="component" value="Unassembled WGS sequence"/>
</dbReference>
<name>A0A3N0Z8X3_ANAGA</name>
<evidence type="ECO:0000313" key="2">
    <source>
        <dbReference type="Proteomes" id="UP000281406"/>
    </source>
</evidence>
<sequence length="85" mass="9765">MKNRLNGGSKRKLSWKKKTSVTNKVLMYDDCNEEVADMETGWSREDTGELTRDEEQRRRLGNTLETVPVQVCVFSIRVKECAVIG</sequence>
<dbReference type="EMBL" id="RJVU01004130">
    <property type="protein sequence ID" value="ROL54890.1"/>
    <property type="molecule type" value="Genomic_DNA"/>
</dbReference>